<name>A0AAD9MHY8_PROWI</name>
<dbReference type="Proteomes" id="UP001255856">
    <property type="component" value="Unassembled WGS sequence"/>
</dbReference>
<proteinExistence type="predicted"/>
<sequence length="171" mass="18221">MAMANISMAAVQTEVNSKESLRLTRYISKIALLLTELELCAQSDAGIGDDQQLMAVVDSLTSPLKQAEAVLQHCASAEPGSSWPLEDWASFQAVVLALGQSMKSMHAWALAAPSLPHDVIDDISHFSEQLSQLHFTEEQFKVAASKELAEAQRQSGAGEGPCAPDAEPTGA</sequence>
<evidence type="ECO:0000313" key="3">
    <source>
        <dbReference type="Proteomes" id="UP001255856"/>
    </source>
</evidence>
<keyword evidence="3" id="KW-1185">Reference proteome</keyword>
<accession>A0AAD9MHY8</accession>
<reference evidence="2" key="1">
    <citation type="submission" date="2021-01" db="EMBL/GenBank/DDBJ databases">
        <authorList>
            <person name="Eckstrom K.M.E."/>
        </authorList>
    </citation>
    <scope>NUCLEOTIDE SEQUENCE</scope>
    <source>
        <strain evidence="2">UVCC 0001</strain>
    </source>
</reference>
<feature type="region of interest" description="Disordered" evidence="1">
    <location>
        <begin position="147"/>
        <end position="171"/>
    </location>
</feature>
<evidence type="ECO:0000313" key="2">
    <source>
        <dbReference type="EMBL" id="KAK2079289.1"/>
    </source>
</evidence>
<dbReference type="EMBL" id="JASFZW010000003">
    <property type="protein sequence ID" value="KAK2079289.1"/>
    <property type="molecule type" value="Genomic_DNA"/>
</dbReference>
<protein>
    <submittedName>
        <fullName evidence="2">Uncharacterized protein</fullName>
    </submittedName>
</protein>
<gene>
    <name evidence="2" type="ORF">QBZ16_002980</name>
</gene>
<comment type="caution">
    <text evidence="2">The sequence shown here is derived from an EMBL/GenBank/DDBJ whole genome shotgun (WGS) entry which is preliminary data.</text>
</comment>
<dbReference type="AlphaFoldDB" id="A0AAD9MHY8"/>
<organism evidence="2 3">
    <name type="scientific">Prototheca wickerhamii</name>
    <dbReference type="NCBI Taxonomy" id="3111"/>
    <lineage>
        <taxon>Eukaryota</taxon>
        <taxon>Viridiplantae</taxon>
        <taxon>Chlorophyta</taxon>
        <taxon>core chlorophytes</taxon>
        <taxon>Trebouxiophyceae</taxon>
        <taxon>Chlorellales</taxon>
        <taxon>Chlorellaceae</taxon>
        <taxon>Prototheca</taxon>
    </lineage>
</organism>
<evidence type="ECO:0000256" key="1">
    <source>
        <dbReference type="SAM" id="MobiDB-lite"/>
    </source>
</evidence>